<sequence length="52" mass="5900">MHAMQAICSPGKMGNRKNYMTPGRFRRQPAGAMHCNFPGVLIPDYPDKEKFC</sequence>
<dbReference type="HOGENOM" id="CLU_3084572_0_0_12"/>
<dbReference type="STRING" id="1307761.L21SP2_2868"/>
<dbReference type="EMBL" id="CP006939">
    <property type="protein sequence ID" value="AHC16216.1"/>
    <property type="molecule type" value="Genomic_DNA"/>
</dbReference>
<name>V5WM68_9SPIO</name>
<dbReference type="Proteomes" id="UP000018680">
    <property type="component" value="Chromosome"/>
</dbReference>
<reference evidence="1 2" key="1">
    <citation type="journal article" date="2015" name="Stand. Genomic Sci.">
        <title>Complete genome sequence and description of Salinispira pacifica gen. nov., sp. nov., a novel spirochaete isolated form a hypersaline microbial mat.</title>
        <authorList>
            <person name="Ben Hania W."/>
            <person name="Joseph M."/>
            <person name="Schumann P."/>
            <person name="Bunk B."/>
            <person name="Fiebig A."/>
            <person name="Sproer C."/>
            <person name="Klenk H.P."/>
            <person name="Fardeau M.L."/>
            <person name="Spring S."/>
        </authorList>
    </citation>
    <scope>NUCLEOTIDE SEQUENCE [LARGE SCALE GENOMIC DNA]</scope>
    <source>
        <strain evidence="1 2">L21-RPul-D2</strain>
    </source>
</reference>
<proteinExistence type="predicted"/>
<evidence type="ECO:0000313" key="2">
    <source>
        <dbReference type="Proteomes" id="UP000018680"/>
    </source>
</evidence>
<keyword evidence="2" id="KW-1185">Reference proteome</keyword>
<gene>
    <name evidence="1" type="ORF">L21SP2_2868</name>
</gene>
<dbReference type="KEGG" id="slr:L21SP2_2868"/>
<dbReference type="AlphaFoldDB" id="V5WM68"/>
<organism evidence="1 2">
    <name type="scientific">Salinispira pacifica</name>
    <dbReference type="NCBI Taxonomy" id="1307761"/>
    <lineage>
        <taxon>Bacteria</taxon>
        <taxon>Pseudomonadati</taxon>
        <taxon>Spirochaetota</taxon>
        <taxon>Spirochaetia</taxon>
        <taxon>Spirochaetales</taxon>
        <taxon>Spirochaetaceae</taxon>
        <taxon>Salinispira</taxon>
    </lineage>
</organism>
<protein>
    <submittedName>
        <fullName evidence="1">Uncharacterized protein</fullName>
    </submittedName>
</protein>
<accession>V5WM68</accession>
<evidence type="ECO:0000313" key="1">
    <source>
        <dbReference type="EMBL" id="AHC16216.1"/>
    </source>
</evidence>